<organism evidence="1 4">
    <name type="scientific">Oribacterium sinus</name>
    <dbReference type="NCBI Taxonomy" id="237576"/>
    <lineage>
        <taxon>Bacteria</taxon>
        <taxon>Bacillati</taxon>
        <taxon>Bacillota</taxon>
        <taxon>Clostridia</taxon>
        <taxon>Lachnospirales</taxon>
        <taxon>Lachnospiraceae</taxon>
        <taxon>Oribacterium</taxon>
    </lineage>
</organism>
<name>A0A7W9SFF8_9FIRM</name>
<comment type="caution">
    <text evidence="1">The sequence shown here is derived from an EMBL/GenBank/DDBJ whole genome shotgun (WGS) entry which is preliminary data.</text>
</comment>
<dbReference type="InterPro" id="IPR012674">
    <property type="entry name" value="Calycin"/>
</dbReference>
<proteinExistence type="predicted"/>
<dbReference type="EMBL" id="JABZRB010000001">
    <property type="protein sequence ID" value="MBF1304261.1"/>
    <property type="molecule type" value="Genomic_DNA"/>
</dbReference>
<gene>
    <name evidence="1" type="ORF">HNQ46_001150</name>
    <name evidence="2" type="ORF">HXM90_06335</name>
    <name evidence="3" type="ORF">HXM91_00030</name>
</gene>
<evidence type="ECO:0000313" key="4">
    <source>
        <dbReference type="Proteomes" id="UP000522163"/>
    </source>
</evidence>
<reference evidence="1 4" key="2">
    <citation type="submission" date="2020-08" db="EMBL/GenBank/DDBJ databases">
        <title>Genomic Encyclopedia of Type Strains, Phase IV (KMG-IV): sequencing the most valuable type-strain genomes for metagenomic binning, comparative biology and taxonomic classification.</title>
        <authorList>
            <person name="Goeker M."/>
        </authorList>
    </citation>
    <scope>NUCLEOTIDE SEQUENCE [LARGE SCALE GENOMIC DNA]</scope>
    <source>
        <strain evidence="1 4">DSM 17245</strain>
    </source>
</reference>
<dbReference type="Proteomes" id="UP000775770">
    <property type="component" value="Unassembled WGS sequence"/>
</dbReference>
<dbReference type="Proteomes" id="UP000780721">
    <property type="component" value="Unassembled WGS sequence"/>
</dbReference>
<dbReference type="Pfam" id="PF09148">
    <property type="entry name" value="DUF1934"/>
    <property type="match status" value="1"/>
</dbReference>
<evidence type="ECO:0000313" key="1">
    <source>
        <dbReference type="EMBL" id="MBB6041173.1"/>
    </source>
</evidence>
<dbReference type="AlphaFoldDB" id="A0A7W9SFF8"/>
<dbReference type="Gene3D" id="2.40.128.20">
    <property type="match status" value="1"/>
</dbReference>
<dbReference type="EMBL" id="JABZRA010000081">
    <property type="protein sequence ID" value="MBF1273020.1"/>
    <property type="molecule type" value="Genomic_DNA"/>
</dbReference>
<dbReference type="SUPFAM" id="SSF50814">
    <property type="entry name" value="Lipocalins"/>
    <property type="match status" value="1"/>
</dbReference>
<protein>
    <submittedName>
        <fullName evidence="2">DUF1934 domain-containing protein</fullName>
    </submittedName>
</protein>
<sequence length="138" mass="16225">MKVKMTMHTRQKYDGDLDSFVLEHSGVLMQRGEQFLLSYFQEGVHHGMKLYPTEGRLEIIRNWKEEEKLLYEGGVRWKVDYETEVGVLPLEFDTAEVDFRNVDFSRGQGEIRLYYTLFQFGQKVAETELSIAISPYSE</sequence>
<dbReference type="EMBL" id="JACHHH010000005">
    <property type="protein sequence ID" value="MBB6041173.1"/>
    <property type="molecule type" value="Genomic_DNA"/>
</dbReference>
<dbReference type="Proteomes" id="UP000522163">
    <property type="component" value="Unassembled WGS sequence"/>
</dbReference>
<accession>A0A7W9SFF8</accession>
<dbReference type="InterPro" id="IPR015231">
    <property type="entry name" value="DUF1934"/>
</dbReference>
<evidence type="ECO:0000313" key="2">
    <source>
        <dbReference type="EMBL" id="MBF1273020.1"/>
    </source>
</evidence>
<dbReference type="GeneID" id="85014690"/>
<evidence type="ECO:0000313" key="3">
    <source>
        <dbReference type="EMBL" id="MBF1304261.1"/>
    </source>
</evidence>
<dbReference type="RefSeq" id="WP_007157581.1">
    <property type="nucleotide sequence ID" value="NZ_CAUQIH010000027.1"/>
</dbReference>
<reference evidence="2" key="1">
    <citation type="submission" date="2020-04" db="EMBL/GenBank/DDBJ databases">
        <title>Deep metagenomics examines the oral microbiome during advanced dental caries in children, revealing novel taxa and co-occurrences with host molecules.</title>
        <authorList>
            <person name="Baker J.L."/>
            <person name="Morton J.T."/>
            <person name="Dinis M."/>
            <person name="Alvarez R."/>
            <person name="Tran N.C."/>
            <person name="Knight R."/>
            <person name="Edlund A."/>
        </authorList>
    </citation>
    <scope>NUCLEOTIDE SEQUENCE</scope>
    <source>
        <strain evidence="2">JCVI_38_bin.19</strain>
        <strain evidence="3">JCVI_48_bin.5</strain>
    </source>
</reference>